<dbReference type="PANTHER" id="PTHR19375">
    <property type="entry name" value="HEAT SHOCK PROTEIN 70KDA"/>
    <property type="match status" value="1"/>
</dbReference>
<evidence type="ECO:0000256" key="12">
    <source>
        <dbReference type="ARBA" id="ARBA00033103"/>
    </source>
</evidence>
<dbReference type="Pfam" id="PF00012">
    <property type="entry name" value="HSP70"/>
    <property type="match status" value="1"/>
</dbReference>
<dbReference type="InterPro" id="IPR018181">
    <property type="entry name" value="Heat_shock_70_CS"/>
</dbReference>
<dbReference type="AlphaFoldDB" id="A0A0F2DY13"/>
<dbReference type="GO" id="GO:0005524">
    <property type="term" value="F:ATP binding"/>
    <property type="evidence" value="ECO:0007669"/>
    <property type="project" value="UniProtKB-KW"/>
</dbReference>
<evidence type="ECO:0000256" key="11">
    <source>
        <dbReference type="ARBA" id="ARBA00030945"/>
    </source>
</evidence>
<dbReference type="InterPro" id="IPR043129">
    <property type="entry name" value="ATPase_NBD"/>
</dbReference>
<dbReference type="PATRIC" id="fig|28037.215.peg.1150"/>
<dbReference type="Gene3D" id="3.30.420.40">
    <property type="match status" value="2"/>
</dbReference>
<evidence type="ECO:0000256" key="2">
    <source>
        <dbReference type="ARBA" id="ARBA00007381"/>
    </source>
</evidence>
<keyword evidence="14" id="KW-0175">Coiled coil</keyword>
<keyword evidence="9" id="KW-0143">Chaperone</keyword>
<dbReference type="Gene3D" id="3.90.640.10">
    <property type="entry name" value="Actin, Chain A, domain 4"/>
    <property type="match status" value="1"/>
</dbReference>
<sequence>MIVGIDLGTTNSLVGVYQDGQVKLLPNAFGEYLTPSVVALDDNDEIIVGKIAKERLVTHPDRTLSQFKRFMGTKHELVLGNRTYKAEELSSFVIRKLVDDAESFLGEKVEEVIVSVPAYFNDAQRYATKLAGQFAGVKIERIINEPSAAALAKKSMSNQEDQSFVVVDFGGGTLDISVVELFDNVVEIVSIAGDNRLGGEDFTAAIAEEFLTSNHLSRKSISREFYSKILVQAEKAKLNLNINEEVQMLVMDQEKEYSLDLTYQRFYELCQPLLARLKSVLDRALRDARYSYVSSENFVLVGGTSKLRLVQDFLSYCIDQAVQLTDDPDKMIAKGCALLAGIKGRQGEVRDLLLSDICPFTLGTSVVGDRFSPIIERNSPLPTSKKEHYYTAELGQSQVRVEVYQGEMMKASQNLFLGELEVPVPVNHEVNEGLTIRFTYDLNGILDVEVTIDSTQEVFNHVILQESITLTEEEIKEKQAELTRYKINAQETEVYRFLIEKANRVYSMLLGRRRDELMAETRRFEEEVKQASMYHLPKLYQSFSNYLEFLERGL</sequence>
<evidence type="ECO:0000256" key="4">
    <source>
        <dbReference type="ARBA" id="ARBA00017249"/>
    </source>
</evidence>
<dbReference type="GO" id="GO:0140662">
    <property type="term" value="F:ATP-dependent protein folding chaperone"/>
    <property type="evidence" value="ECO:0007669"/>
    <property type="project" value="InterPro"/>
</dbReference>
<dbReference type="RefSeq" id="WP_000635031.1">
    <property type="nucleotide sequence ID" value="NZ_CP046335.1"/>
</dbReference>
<name>A0A0F2DY13_STRMT</name>
<dbReference type="Proteomes" id="UP000033590">
    <property type="component" value="Unassembled WGS sequence"/>
</dbReference>
<dbReference type="PRINTS" id="PR00301">
    <property type="entry name" value="HEATSHOCK70"/>
</dbReference>
<evidence type="ECO:0000256" key="5">
    <source>
        <dbReference type="ARBA" id="ARBA00022553"/>
    </source>
</evidence>
<keyword evidence="8" id="KW-0346">Stress response</keyword>
<dbReference type="EMBL" id="JYGS01000004">
    <property type="protein sequence ID" value="KJQ74885.1"/>
    <property type="molecule type" value="Genomic_DNA"/>
</dbReference>
<accession>A0A0F2DY13</accession>
<reference evidence="16 18" key="2">
    <citation type="submission" date="2018-06" db="EMBL/GenBank/DDBJ databases">
        <authorList>
            <consortium name="Pathogen Informatics"/>
            <person name="Doyle S."/>
        </authorList>
    </citation>
    <scope>NUCLEOTIDE SEQUENCE [LARGE SCALE GENOMIC DNA]</scope>
    <source>
        <strain evidence="16 18">NCTC12261</strain>
    </source>
</reference>
<dbReference type="PROSITE" id="PS00329">
    <property type="entry name" value="HSP70_2"/>
    <property type="match status" value="1"/>
</dbReference>
<gene>
    <name evidence="15" type="primary">dnaK_2</name>
    <name evidence="16" type="synonym">hscC</name>
    <name evidence="16" type="ORF">NCTC12261_01207</name>
    <name evidence="15" type="ORF">TZ93_01167</name>
</gene>
<protein>
    <recommendedName>
        <fullName evidence="3">Chaperone protein DnaK</fullName>
    </recommendedName>
    <alternativeName>
        <fullName evidence="4">Chaperone protein dnaK</fullName>
    </alternativeName>
    <alternativeName>
        <fullName evidence="12">HSP70</fullName>
    </alternativeName>
    <alternativeName>
        <fullName evidence="11">Heat shock 70 kDa protein</fullName>
    </alternativeName>
    <alternativeName>
        <fullName evidence="10">Heat shock protein 70</fullName>
    </alternativeName>
</protein>
<evidence type="ECO:0000313" key="18">
    <source>
        <dbReference type="Proteomes" id="UP000255482"/>
    </source>
</evidence>
<dbReference type="PROSITE" id="PS00297">
    <property type="entry name" value="HSP70_1"/>
    <property type="match status" value="1"/>
</dbReference>
<dbReference type="Gene3D" id="2.60.34.10">
    <property type="entry name" value="Substrate Binding Domain Of DNAk, Chain A, domain 1"/>
    <property type="match status" value="1"/>
</dbReference>
<organism evidence="15 17">
    <name type="scientific">Streptococcus mitis</name>
    <dbReference type="NCBI Taxonomy" id="28037"/>
    <lineage>
        <taxon>Bacteria</taxon>
        <taxon>Bacillati</taxon>
        <taxon>Bacillota</taxon>
        <taxon>Bacilli</taxon>
        <taxon>Lactobacillales</taxon>
        <taxon>Streptococcaceae</taxon>
        <taxon>Streptococcus</taxon>
        <taxon>Streptococcus mitis group</taxon>
    </lineage>
</organism>
<keyword evidence="6 13" id="KW-0547">Nucleotide-binding</keyword>
<keyword evidence="7 13" id="KW-0067">ATP-binding</keyword>
<dbReference type="Proteomes" id="UP000255482">
    <property type="component" value="Unassembled WGS sequence"/>
</dbReference>
<comment type="function">
    <text evidence="1">Acts as a chaperone.</text>
</comment>
<evidence type="ECO:0000256" key="6">
    <source>
        <dbReference type="ARBA" id="ARBA00022741"/>
    </source>
</evidence>
<evidence type="ECO:0000256" key="3">
    <source>
        <dbReference type="ARBA" id="ARBA00014415"/>
    </source>
</evidence>
<dbReference type="OrthoDB" id="9766019at2"/>
<evidence type="ECO:0000256" key="7">
    <source>
        <dbReference type="ARBA" id="ARBA00022840"/>
    </source>
</evidence>
<evidence type="ECO:0000313" key="17">
    <source>
        <dbReference type="Proteomes" id="UP000033590"/>
    </source>
</evidence>
<evidence type="ECO:0000256" key="9">
    <source>
        <dbReference type="ARBA" id="ARBA00023186"/>
    </source>
</evidence>
<dbReference type="EMBL" id="UHFS01000002">
    <property type="protein sequence ID" value="SUN75223.1"/>
    <property type="molecule type" value="Genomic_DNA"/>
</dbReference>
<evidence type="ECO:0000256" key="13">
    <source>
        <dbReference type="RuleBase" id="RU003322"/>
    </source>
</evidence>
<evidence type="ECO:0000256" key="10">
    <source>
        <dbReference type="ARBA" id="ARBA00030019"/>
    </source>
</evidence>
<evidence type="ECO:0000256" key="8">
    <source>
        <dbReference type="ARBA" id="ARBA00023016"/>
    </source>
</evidence>
<dbReference type="FunFam" id="3.30.420.40:FF:000071">
    <property type="entry name" value="Molecular chaperone DnaK"/>
    <property type="match status" value="1"/>
</dbReference>
<evidence type="ECO:0000313" key="15">
    <source>
        <dbReference type="EMBL" id="KJQ74885.1"/>
    </source>
</evidence>
<dbReference type="InterPro" id="IPR029047">
    <property type="entry name" value="HSP70_peptide-bd_sf"/>
</dbReference>
<dbReference type="InterPro" id="IPR013126">
    <property type="entry name" value="Hsp_70_fam"/>
</dbReference>
<feature type="coiled-coil region" evidence="14">
    <location>
        <begin position="461"/>
        <end position="488"/>
    </location>
</feature>
<evidence type="ECO:0000256" key="14">
    <source>
        <dbReference type="SAM" id="Coils"/>
    </source>
</evidence>
<dbReference type="SUPFAM" id="SSF100920">
    <property type="entry name" value="Heat shock protein 70kD (HSP70), peptide-binding domain"/>
    <property type="match status" value="1"/>
</dbReference>
<proteinExistence type="inferred from homology"/>
<comment type="similarity">
    <text evidence="2 13">Belongs to the heat shock protein 70 family.</text>
</comment>
<evidence type="ECO:0000313" key="16">
    <source>
        <dbReference type="EMBL" id="SUN75223.1"/>
    </source>
</evidence>
<comment type="caution">
    <text evidence="15">The sequence shown here is derived from an EMBL/GenBank/DDBJ whole genome shotgun (WGS) entry which is preliminary data.</text>
</comment>
<dbReference type="SUPFAM" id="SSF53067">
    <property type="entry name" value="Actin-like ATPase domain"/>
    <property type="match status" value="2"/>
</dbReference>
<reference evidence="15 17" key="1">
    <citation type="submission" date="2015-02" db="EMBL/GenBank/DDBJ databases">
        <title>Evolution of amylase-binding proteins of oral streptococcal species.</title>
        <authorList>
            <person name="Haase E.M."/>
        </authorList>
    </citation>
    <scope>NUCLEOTIDE SEQUENCE [LARGE SCALE GENOMIC DNA]</scope>
    <source>
        <strain evidence="15 17">SK145</strain>
    </source>
</reference>
<evidence type="ECO:0000256" key="1">
    <source>
        <dbReference type="ARBA" id="ARBA00002290"/>
    </source>
</evidence>
<keyword evidence="5" id="KW-0597">Phosphoprotein</keyword>